<dbReference type="AlphaFoldDB" id="A0A859DSB2"/>
<evidence type="ECO:0000313" key="12">
    <source>
        <dbReference type="Proteomes" id="UP000501316"/>
    </source>
</evidence>
<dbReference type="Pfam" id="PF06144">
    <property type="entry name" value="DNA_pol3_delta"/>
    <property type="match status" value="1"/>
</dbReference>
<dbReference type="KEGG" id="clf:GJQ69_07525"/>
<evidence type="ECO:0000256" key="1">
    <source>
        <dbReference type="ARBA" id="ARBA00012417"/>
    </source>
</evidence>
<evidence type="ECO:0000256" key="2">
    <source>
        <dbReference type="ARBA" id="ARBA00017703"/>
    </source>
</evidence>
<comment type="similarity">
    <text evidence="7">Belongs to the DNA polymerase HolA subunit family.</text>
</comment>
<keyword evidence="5" id="KW-0235">DNA replication</keyword>
<dbReference type="Gene3D" id="1.20.272.10">
    <property type="match status" value="1"/>
</dbReference>
<evidence type="ECO:0000256" key="7">
    <source>
        <dbReference type="ARBA" id="ARBA00034754"/>
    </source>
</evidence>
<dbReference type="InterPro" id="IPR008921">
    <property type="entry name" value="DNA_pol3_clamp-load_cplx_C"/>
</dbReference>
<dbReference type="RefSeq" id="WP_174193418.1">
    <property type="nucleotide sequence ID" value="NZ_CP046051.1"/>
</dbReference>
<keyword evidence="6" id="KW-0239">DNA-directed DNA polymerase</keyword>
<keyword evidence="3 11" id="KW-0808">Transferase</keyword>
<dbReference type="PANTHER" id="PTHR34388">
    <property type="entry name" value="DNA POLYMERASE III SUBUNIT DELTA"/>
    <property type="match status" value="1"/>
</dbReference>
<evidence type="ECO:0000259" key="10">
    <source>
        <dbReference type="Pfam" id="PF21694"/>
    </source>
</evidence>
<dbReference type="InterPro" id="IPR027417">
    <property type="entry name" value="P-loop_NTPase"/>
</dbReference>
<dbReference type="SUPFAM" id="SSF48019">
    <property type="entry name" value="post-AAA+ oligomerization domain-like"/>
    <property type="match status" value="1"/>
</dbReference>
<dbReference type="Gene3D" id="3.40.50.300">
    <property type="entry name" value="P-loop containing nucleotide triphosphate hydrolases"/>
    <property type="match status" value="1"/>
</dbReference>
<sequence length="350" mass="38686">MPECRESDLKKQIEANTLTGLYVLYGDEKYMVAYWAKRLIKKAAGKTFLDFNLQCFSGDAAADALDDAVQALPFMASRKCVAVSDLSLDGRTPSENKKLLQLFADVPDTTVLVLSFAASDPPFQKDKKWKKLYTECSKSGTCVACRKHSRPELEKTLVAAANRRGCVLQRVDAGKMVRYVGDDLTALHGELEKVCAYTGSGPIAPKTIDLLVTRNLEARVYNLSRALLAGHSGQAYRILNQLLEQNEPPVRILAVLTGAYVDLYRVRTALQSGESAMEPAKYFPEYKNRQFRLTNAERDAHGLSTQRLRASLDILLAADLDLKGSHTAEQLILEKALARLLLAARGEKSA</sequence>
<keyword evidence="4 11" id="KW-0548">Nucleotidyltransferase</keyword>
<dbReference type="NCBIfam" id="TIGR01128">
    <property type="entry name" value="holA"/>
    <property type="match status" value="1"/>
</dbReference>
<reference evidence="11 12" key="1">
    <citation type="submission" date="2019-11" db="EMBL/GenBank/DDBJ databases">
        <authorList>
            <person name="Ren C."/>
            <person name="Wang H."/>
            <person name="Xu Y."/>
        </authorList>
    </citation>
    <scope>NUCLEOTIDE SEQUENCE [LARGE SCALE GENOMIC DNA]</scope>
    <source>
        <strain evidence="11 12">LBM 19010</strain>
    </source>
</reference>
<dbReference type="SUPFAM" id="SSF52540">
    <property type="entry name" value="P-loop containing nucleoside triphosphate hydrolases"/>
    <property type="match status" value="1"/>
</dbReference>
<dbReference type="GO" id="GO:0006261">
    <property type="term" value="P:DNA-templated DNA replication"/>
    <property type="evidence" value="ECO:0007669"/>
    <property type="project" value="TreeGrafter"/>
</dbReference>
<evidence type="ECO:0000313" key="11">
    <source>
        <dbReference type="EMBL" id="QKN24345.1"/>
    </source>
</evidence>
<dbReference type="InterPro" id="IPR048466">
    <property type="entry name" value="DNA_pol3_delta-like_C"/>
</dbReference>
<proteinExistence type="inferred from homology"/>
<dbReference type="Gene3D" id="1.10.8.60">
    <property type="match status" value="1"/>
</dbReference>
<dbReference type="Pfam" id="PF21694">
    <property type="entry name" value="DNA_pol3_delta_C"/>
    <property type="match status" value="1"/>
</dbReference>
<dbReference type="Proteomes" id="UP000501316">
    <property type="component" value="Chromosome"/>
</dbReference>
<evidence type="ECO:0000256" key="3">
    <source>
        <dbReference type="ARBA" id="ARBA00022679"/>
    </source>
</evidence>
<name>A0A859DSB2_9FIRM</name>
<dbReference type="GO" id="GO:0009360">
    <property type="term" value="C:DNA polymerase III complex"/>
    <property type="evidence" value="ECO:0007669"/>
    <property type="project" value="InterPro"/>
</dbReference>
<evidence type="ECO:0000259" key="9">
    <source>
        <dbReference type="Pfam" id="PF06144"/>
    </source>
</evidence>
<accession>A0A859DSB2</accession>
<organism evidence="11 12">
    <name type="scientific">Caproicibacterium lactatifermentans</name>
    <dbReference type="NCBI Taxonomy" id="2666138"/>
    <lineage>
        <taxon>Bacteria</taxon>
        <taxon>Bacillati</taxon>
        <taxon>Bacillota</taxon>
        <taxon>Clostridia</taxon>
        <taxon>Eubacteriales</taxon>
        <taxon>Oscillospiraceae</taxon>
        <taxon>Caproicibacterium</taxon>
    </lineage>
</organism>
<comment type="catalytic activity">
    <reaction evidence="8">
        <text>DNA(n) + a 2'-deoxyribonucleoside 5'-triphosphate = DNA(n+1) + diphosphate</text>
        <dbReference type="Rhea" id="RHEA:22508"/>
        <dbReference type="Rhea" id="RHEA-COMP:17339"/>
        <dbReference type="Rhea" id="RHEA-COMP:17340"/>
        <dbReference type="ChEBI" id="CHEBI:33019"/>
        <dbReference type="ChEBI" id="CHEBI:61560"/>
        <dbReference type="ChEBI" id="CHEBI:173112"/>
        <dbReference type="EC" id="2.7.7.7"/>
    </reaction>
</comment>
<dbReference type="GO" id="GO:0003887">
    <property type="term" value="F:DNA-directed DNA polymerase activity"/>
    <property type="evidence" value="ECO:0007669"/>
    <property type="project" value="UniProtKB-KW"/>
</dbReference>
<evidence type="ECO:0000256" key="4">
    <source>
        <dbReference type="ARBA" id="ARBA00022695"/>
    </source>
</evidence>
<evidence type="ECO:0000256" key="5">
    <source>
        <dbReference type="ARBA" id="ARBA00022705"/>
    </source>
</evidence>
<dbReference type="InterPro" id="IPR005790">
    <property type="entry name" value="DNA_polIII_delta"/>
</dbReference>
<feature type="domain" description="DNA polymerase III delta subunit-like C-terminal" evidence="10">
    <location>
        <begin position="217"/>
        <end position="339"/>
    </location>
</feature>
<gene>
    <name evidence="11" type="primary">holA</name>
    <name evidence="11" type="ORF">GJQ69_07525</name>
</gene>
<evidence type="ECO:0000256" key="8">
    <source>
        <dbReference type="ARBA" id="ARBA00049244"/>
    </source>
</evidence>
<dbReference type="InterPro" id="IPR010372">
    <property type="entry name" value="DNA_pol3_delta_N"/>
</dbReference>
<dbReference type="PANTHER" id="PTHR34388:SF1">
    <property type="entry name" value="DNA POLYMERASE III SUBUNIT DELTA"/>
    <property type="match status" value="1"/>
</dbReference>
<protein>
    <recommendedName>
        <fullName evidence="2">DNA polymerase III subunit delta</fullName>
        <ecNumber evidence="1">2.7.7.7</ecNumber>
    </recommendedName>
</protein>
<evidence type="ECO:0000256" key="6">
    <source>
        <dbReference type="ARBA" id="ARBA00022932"/>
    </source>
</evidence>
<dbReference type="GO" id="GO:0003677">
    <property type="term" value="F:DNA binding"/>
    <property type="evidence" value="ECO:0007669"/>
    <property type="project" value="InterPro"/>
</dbReference>
<dbReference type="EMBL" id="CP046051">
    <property type="protein sequence ID" value="QKN24345.1"/>
    <property type="molecule type" value="Genomic_DNA"/>
</dbReference>
<dbReference type="EC" id="2.7.7.7" evidence="1"/>
<feature type="domain" description="DNA polymerase III delta N-terminal" evidence="9">
    <location>
        <begin position="22"/>
        <end position="120"/>
    </location>
</feature>